<organism evidence="5 6">
    <name type="scientific">Brassica rapa subsp. trilocularis</name>
    <dbReference type="NCBI Taxonomy" id="1813537"/>
    <lineage>
        <taxon>Eukaryota</taxon>
        <taxon>Viridiplantae</taxon>
        <taxon>Streptophyta</taxon>
        <taxon>Embryophyta</taxon>
        <taxon>Tracheophyta</taxon>
        <taxon>Spermatophyta</taxon>
        <taxon>Magnoliopsida</taxon>
        <taxon>eudicotyledons</taxon>
        <taxon>Gunneridae</taxon>
        <taxon>Pentapetalae</taxon>
        <taxon>rosids</taxon>
        <taxon>malvids</taxon>
        <taxon>Brassicales</taxon>
        <taxon>Brassicaceae</taxon>
        <taxon>Brassiceae</taxon>
        <taxon>Brassica</taxon>
    </lineage>
</organism>
<keyword evidence="1" id="KW-0240">DNA-directed RNA polymerase</keyword>
<dbReference type="EMBL" id="JADBGQ010000002">
    <property type="protein sequence ID" value="KAG5411142.1"/>
    <property type="molecule type" value="Genomic_DNA"/>
</dbReference>
<evidence type="ECO:0000313" key="5">
    <source>
        <dbReference type="EMBL" id="KAG5411142.1"/>
    </source>
</evidence>
<accession>A0ABQ7NJV8</accession>
<reference evidence="5 6" key="1">
    <citation type="submission" date="2021-03" db="EMBL/GenBank/DDBJ databases">
        <authorList>
            <person name="King G.J."/>
            <person name="Bancroft I."/>
            <person name="Baten A."/>
            <person name="Bloomfield J."/>
            <person name="Borpatragohain P."/>
            <person name="He Z."/>
            <person name="Irish N."/>
            <person name="Irwin J."/>
            <person name="Liu K."/>
            <person name="Mauleon R.P."/>
            <person name="Moore J."/>
            <person name="Morris R."/>
            <person name="Ostergaard L."/>
            <person name="Wang B."/>
            <person name="Wells R."/>
        </authorList>
    </citation>
    <scope>NUCLEOTIDE SEQUENCE [LARGE SCALE GENOMIC DNA]</scope>
    <source>
        <strain evidence="5">R-o-18</strain>
        <tissue evidence="5">Leaf</tissue>
    </source>
</reference>
<dbReference type="PANTHER" id="PTHR34995">
    <property type="entry name" value="DNA-DIRECTED RNA POLYMERASE SUBUNIT BETA"/>
    <property type="match status" value="1"/>
</dbReference>
<gene>
    <name evidence="5" type="primary">A02g509580.1_BraROA</name>
    <name evidence="5" type="ORF">IGI04_007461</name>
</gene>
<evidence type="ECO:0000256" key="2">
    <source>
        <dbReference type="ARBA" id="ARBA00022679"/>
    </source>
</evidence>
<evidence type="ECO:0000256" key="4">
    <source>
        <dbReference type="ARBA" id="ARBA00023163"/>
    </source>
</evidence>
<proteinExistence type="predicted"/>
<dbReference type="PANTHER" id="PTHR34995:SF1">
    <property type="entry name" value="DNA-DIRECTED RNA POLYMERASE SUBUNIT BETA"/>
    <property type="match status" value="1"/>
</dbReference>
<keyword evidence="4" id="KW-0804">Transcription</keyword>
<protein>
    <submittedName>
        <fullName evidence="5">Uncharacterized protein</fullName>
    </submittedName>
</protein>
<keyword evidence="6" id="KW-1185">Reference proteome</keyword>
<evidence type="ECO:0000313" key="6">
    <source>
        <dbReference type="Proteomes" id="UP000823674"/>
    </source>
</evidence>
<comment type="caution">
    <text evidence="5">The sequence shown here is derived from an EMBL/GenBank/DDBJ whole genome shotgun (WGS) entry which is preliminary data.</text>
</comment>
<dbReference type="InterPro" id="IPR050254">
    <property type="entry name" value="RNA_pol_beta''_euk"/>
</dbReference>
<keyword evidence="2" id="KW-0808">Transferase</keyword>
<evidence type="ECO:0000256" key="1">
    <source>
        <dbReference type="ARBA" id="ARBA00022478"/>
    </source>
</evidence>
<dbReference type="Proteomes" id="UP000823674">
    <property type="component" value="Chromosome A02"/>
</dbReference>
<sequence length="232" mass="26499">MHWSTDVSHAPEFTYSNVLPKASHLWILSGGSCGSSLIIFSIHKDQDQMNIPFLSVERKSISSLSVNNDQVSQNNFSSDFSDKTKSEIPNYSELNGIVEFGFISKKAKKKISHSIPIDSIASESVHTTFIYRRKSSEILKYGTLKADSIVQKEDMIEYRGVQKFKTKYEMKVDRFFFIPEEVHILPESSAIMKLSRRVDPSGEKKKGLNPKYFWGISIFRTRQIIYPDIVAS</sequence>
<name>A0ABQ7NJV8_BRACM</name>
<evidence type="ECO:0000256" key="3">
    <source>
        <dbReference type="ARBA" id="ARBA00022695"/>
    </source>
</evidence>
<keyword evidence="3" id="KW-0548">Nucleotidyltransferase</keyword>